<reference evidence="7" key="1">
    <citation type="submission" date="2017-06" db="EMBL/GenBank/DDBJ databases">
        <authorList>
            <person name="Varghese N."/>
            <person name="Submissions S."/>
        </authorList>
    </citation>
    <scope>NUCLEOTIDE SEQUENCE [LARGE SCALE GENOMIC DNA]</scope>
    <source>
        <strain evidence="7">LNB2</strain>
    </source>
</reference>
<dbReference type="InterPro" id="IPR036390">
    <property type="entry name" value="WH_DNA-bd_sf"/>
</dbReference>
<proteinExistence type="inferred from homology"/>
<evidence type="ECO:0000259" key="5">
    <source>
        <dbReference type="PROSITE" id="PS50931"/>
    </source>
</evidence>
<dbReference type="PANTHER" id="PTHR30537">
    <property type="entry name" value="HTH-TYPE TRANSCRIPTIONAL REGULATOR"/>
    <property type="match status" value="1"/>
</dbReference>
<dbReference type="GO" id="GO:0043565">
    <property type="term" value="F:sequence-specific DNA binding"/>
    <property type="evidence" value="ECO:0007669"/>
    <property type="project" value="TreeGrafter"/>
</dbReference>
<evidence type="ECO:0000313" key="6">
    <source>
        <dbReference type="EMBL" id="SNS12384.1"/>
    </source>
</evidence>
<dbReference type="GO" id="GO:0003700">
    <property type="term" value="F:DNA-binding transcription factor activity"/>
    <property type="evidence" value="ECO:0007669"/>
    <property type="project" value="InterPro"/>
</dbReference>
<dbReference type="PROSITE" id="PS50931">
    <property type="entry name" value="HTH_LYSR"/>
    <property type="match status" value="1"/>
</dbReference>
<evidence type="ECO:0000256" key="3">
    <source>
        <dbReference type="ARBA" id="ARBA00023125"/>
    </source>
</evidence>
<dbReference type="InterPro" id="IPR058163">
    <property type="entry name" value="LysR-type_TF_proteobact-type"/>
</dbReference>
<dbReference type="InterPro" id="IPR036388">
    <property type="entry name" value="WH-like_DNA-bd_sf"/>
</dbReference>
<dbReference type="OrthoDB" id="9798121at2"/>
<dbReference type="RefSeq" id="WP_089218018.1">
    <property type="nucleotide sequence ID" value="NZ_FZOS01000001.1"/>
</dbReference>
<evidence type="ECO:0000256" key="2">
    <source>
        <dbReference type="ARBA" id="ARBA00023015"/>
    </source>
</evidence>
<comment type="similarity">
    <text evidence="1">Belongs to the LysR transcriptional regulatory family.</text>
</comment>
<accession>A0A239BZ50</accession>
<dbReference type="Pfam" id="PF00126">
    <property type="entry name" value="HTH_1"/>
    <property type="match status" value="1"/>
</dbReference>
<dbReference type="Gene3D" id="1.10.10.10">
    <property type="entry name" value="Winged helix-like DNA-binding domain superfamily/Winged helix DNA-binding domain"/>
    <property type="match status" value="1"/>
</dbReference>
<feature type="domain" description="HTH lysR-type" evidence="5">
    <location>
        <begin position="2"/>
        <end position="59"/>
    </location>
</feature>
<evidence type="ECO:0000256" key="4">
    <source>
        <dbReference type="ARBA" id="ARBA00023163"/>
    </source>
</evidence>
<dbReference type="Proteomes" id="UP000198281">
    <property type="component" value="Unassembled WGS sequence"/>
</dbReference>
<dbReference type="GO" id="GO:0006351">
    <property type="term" value="P:DNA-templated transcription"/>
    <property type="evidence" value="ECO:0007669"/>
    <property type="project" value="TreeGrafter"/>
</dbReference>
<dbReference type="InterPro" id="IPR005119">
    <property type="entry name" value="LysR_subst-bd"/>
</dbReference>
<dbReference type="PANTHER" id="PTHR30537:SF3">
    <property type="entry name" value="TRANSCRIPTIONAL REGULATORY PROTEIN"/>
    <property type="match status" value="1"/>
</dbReference>
<evidence type="ECO:0000313" key="7">
    <source>
        <dbReference type="Proteomes" id="UP000198281"/>
    </source>
</evidence>
<dbReference type="SUPFAM" id="SSF53850">
    <property type="entry name" value="Periplasmic binding protein-like II"/>
    <property type="match status" value="1"/>
</dbReference>
<evidence type="ECO:0000256" key="1">
    <source>
        <dbReference type="ARBA" id="ARBA00009437"/>
    </source>
</evidence>
<organism evidence="6 7">
    <name type="scientific">Edaphosphingomonas laterariae</name>
    <dbReference type="NCBI Taxonomy" id="861865"/>
    <lineage>
        <taxon>Bacteria</taxon>
        <taxon>Pseudomonadati</taxon>
        <taxon>Pseudomonadota</taxon>
        <taxon>Alphaproteobacteria</taxon>
        <taxon>Sphingomonadales</taxon>
        <taxon>Rhizorhabdaceae</taxon>
        <taxon>Edaphosphingomonas</taxon>
    </lineage>
</organism>
<keyword evidence="3" id="KW-0238">DNA-binding</keyword>
<keyword evidence="2" id="KW-0805">Transcription regulation</keyword>
<sequence>MIDWNDLRYFLAVAHSGSTLAAGRTLGVSQTTAARRVAALEAGLGLLLFERRQAGYALTAAGEALLAQAEAVETAAMGFADAAAAYNREVSGTVRLTTQELYAVTVLAPILRDLHAAHPGIRIELDTSDEVRDLGAGGADVALRSADRPTGGGLAGRRVADDMWTVYCSRDYAARHGRPTRRRELAGHPFIGGGGPGVWRVYRAWLERSGLEGQVAMHHDSETGLLSAIRSGIGLAVLPCFMAEGEADLVRCLDPMPGEARGLWLLTHERVRHTPRVRAVMDFLGERLGRLGRERAIPAI</sequence>
<dbReference type="SUPFAM" id="SSF46785">
    <property type="entry name" value="Winged helix' DNA-binding domain"/>
    <property type="match status" value="1"/>
</dbReference>
<dbReference type="Pfam" id="PF03466">
    <property type="entry name" value="LysR_substrate"/>
    <property type="match status" value="1"/>
</dbReference>
<dbReference type="InterPro" id="IPR000847">
    <property type="entry name" value="LysR_HTH_N"/>
</dbReference>
<protein>
    <submittedName>
        <fullName evidence="6">Transcriptional regulator, LysR family</fullName>
    </submittedName>
</protein>
<dbReference type="Gene3D" id="3.40.190.290">
    <property type="match status" value="1"/>
</dbReference>
<keyword evidence="4" id="KW-0804">Transcription</keyword>
<dbReference type="EMBL" id="FZOS01000001">
    <property type="protein sequence ID" value="SNS12384.1"/>
    <property type="molecule type" value="Genomic_DNA"/>
</dbReference>
<keyword evidence="7" id="KW-1185">Reference proteome</keyword>
<dbReference type="AlphaFoldDB" id="A0A239BZ50"/>
<gene>
    <name evidence="6" type="ORF">SAMN06295912_101451</name>
</gene>
<name>A0A239BZ50_9SPHN</name>